<dbReference type="EMBL" id="JPKZ01002587">
    <property type="protein sequence ID" value="KHN75934.1"/>
    <property type="molecule type" value="Genomic_DNA"/>
</dbReference>
<feature type="region of interest" description="Disordered" evidence="5">
    <location>
        <begin position="165"/>
        <end position="258"/>
    </location>
</feature>
<evidence type="ECO:0000313" key="8">
    <source>
        <dbReference type="Proteomes" id="UP000031036"/>
    </source>
</evidence>
<evidence type="ECO:0000256" key="5">
    <source>
        <dbReference type="SAM" id="MobiDB-lite"/>
    </source>
</evidence>
<dbReference type="InterPro" id="IPR050370">
    <property type="entry name" value="HES_HEY"/>
</dbReference>
<name>A0A0B2V380_TOXCA</name>
<dbReference type="SUPFAM" id="SSF47459">
    <property type="entry name" value="HLH, helix-loop-helix DNA-binding domain"/>
    <property type="match status" value="1"/>
</dbReference>
<evidence type="ECO:0000256" key="1">
    <source>
        <dbReference type="ARBA" id="ARBA00004123"/>
    </source>
</evidence>
<evidence type="ECO:0000313" key="7">
    <source>
        <dbReference type="EMBL" id="KHN75934.1"/>
    </source>
</evidence>
<evidence type="ECO:0000256" key="2">
    <source>
        <dbReference type="ARBA" id="ARBA00023015"/>
    </source>
</evidence>
<dbReference type="OrthoDB" id="6085656at2759"/>
<dbReference type="GO" id="GO:0005634">
    <property type="term" value="C:nucleus"/>
    <property type="evidence" value="ECO:0007669"/>
    <property type="project" value="UniProtKB-SubCell"/>
</dbReference>
<dbReference type="STRING" id="6265.A0A0B2V380"/>
<dbReference type="InterPro" id="IPR011598">
    <property type="entry name" value="bHLH_dom"/>
</dbReference>
<dbReference type="InterPro" id="IPR036638">
    <property type="entry name" value="HLH_DNA-bd_sf"/>
</dbReference>
<dbReference type="Proteomes" id="UP000031036">
    <property type="component" value="Unassembled WGS sequence"/>
</dbReference>
<evidence type="ECO:0000256" key="3">
    <source>
        <dbReference type="ARBA" id="ARBA00023163"/>
    </source>
</evidence>
<dbReference type="AlphaFoldDB" id="A0A0B2V380"/>
<comment type="caution">
    <text evidence="7">The sequence shown here is derived from an EMBL/GenBank/DDBJ whole genome shotgun (WGS) entry which is preliminary data.</text>
</comment>
<proteinExistence type="predicted"/>
<evidence type="ECO:0000259" key="6">
    <source>
        <dbReference type="PROSITE" id="PS50888"/>
    </source>
</evidence>
<comment type="subcellular location">
    <subcellularLocation>
        <location evidence="1">Nucleus</location>
    </subcellularLocation>
</comment>
<sequence length="335" mass="37769">MYTDQMKNNQLISEAINLFMLRIDVELSDHEHDERNVTKKANKPLMEKRRRARINRCLFEMKQMLVDSITTGVYDRIISPNSPGQSKWEKADILEMSVAYMRQLQKQTLQTGIEDPLGSSQFIEGFSECLKEVEKFNADNTLPSAVQEHNARLSDHLTVRLQTLVENPRPKLRSSFEGRSAQQPSSAAADVVYSPTHSQTSPSSSSSAATSPKSSPGGNDEPSTRLPTKRRRKNAVQPDRRIAIPLPSTLSLPHPQHNRSDQVNMIGANHSVAHILPLSVDQCVLGEFLNCMRPLGMKHSQTQPLIWPSTIDLVNACNDLGTLNNRWMHTLWRPF</sequence>
<dbReference type="SMART" id="SM00353">
    <property type="entry name" value="HLH"/>
    <property type="match status" value="1"/>
</dbReference>
<dbReference type="GO" id="GO:0046983">
    <property type="term" value="F:protein dimerization activity"/>
    <property type="evidence" value="ECO:0007669"/>
    <property type="project" value="InterPro"/>
</dbReference>
<gene>
    <name evidence="7" type="primary">dpn</name>
    <name evidence="7" type="ORF">Tcan_10530</name>
</gene>
<evidence type="ECO:0000256" key="4">
    <source>
        <dbReference type="ARBA" id="ARBA00023242"/>
    </source>
</evidence>
<feature type="domain" description="BHLH" evidence="6">
    <location>
        <begin position="38"/>
        <end position="104"/>
    </location>
</feature>
<dbReference type="Pfam" id="PF00010">
    <property type="entry name" value="HLH"/>
    <property type="match status" value="1"/>
</dbReference>
<dbReference type="PROSITE" id="PS50888">
    <property type="entry name" value="BHLH"/>
    <property type="match status" value="1"/>
</dbReference>
<keyword evidence="4" id="KW-0539">Nucleus</keyword>
<keyword evidence="3" id="KW-0804">Transcription</keyword>
<dbReference type="PANTHER" id="PTHR10985">
    <property type="entry name" value="BASIC HELIX-LOOP-HELIX TRANSCRIPTION FACTOR, HES-RELATED"/>
    <property type="match status" value="1"/>
</dbReference>
<protein>
    <submittedName>
        <fullName evidence="7">Protein deadpan</fullName>
    </submittedName>
</protein>
<feature type="compositionally biased region" description="Low complexity" evidence="5">
    <location>
        <begin position="194"/>
        <end position="216"/>
    </location>
</feature>
<keyword evidence="2" id="KW-0805">Transcription regulation</keyword>
<reference evidence="7 8" key="1">
    <citation type="submission" date="2014-11" db="EMBL/GenBank/DDBJ databases">
        <title>Genetic blueprint of the zoonotic pathogen Toxocara canis.</title>
        <authorList>
            <person name="Zhu X.-Q."/>
            <person name="Korhonen P.K."/>
            <person name="Cai H."/>
            <person name="Young N.D."/>
            <person name="Nejsum P."/>
            <person name="von Samson-Himmelstjerna G."/>
            <person name="Boag P.R."/>
            <person name="Tan P."/>
            <person name="Li Q."/>
            <person name="Min J."/>
            <person name="Yang Y."/>
            <person name="Wang X."/>
            <person name="Fang X."/>
            <person name="Hall R.S."/>
            <person name="Hofmann A."/>
            <person name="Sternberg P.W."/>
            <person name="Jex A.R."/>
            <person name="Gasser R.B."/>
        </authorList>
    </citation>
    <scope>NUCLEOTIDE SEQUENCE [LARGE SCALE GENOMIC DNA]</scope>
    <source>
        <strain evidence="7">PN_DK_2014</strain>
    </source>
</reference>
<keyword evidence="8" id="KW-1185">Reference proteome</keyword>
<dbReference type="CDD" id="cd11410">
    <property type="entry name" value="bHLH_O_HES"/>
    <property type="match status" value="1"/>
</dbReference>
<dbReference type="Gene3D" id="4.10.280.10">
    <property type="entry name" value="Helix-loop-helix DNA-binding domain"/>
    <property type="match status" value="1"/>
</dbReference>
<organism evidence="7 8">
    <name type="scientific">Toxocara canis</name>
    <name type="common">Canine roundworm</name>
    <dbReference type="NCBI Taxonomy" id="6265"/>
    <lineage>
        <taxon>Eukaryota</taxon>
        <taxon>Metazoa</taxon>
        <taxon>Ecdysozoa</taxon>
        <taxon>Nematoda</taxon>
        <taxon>Chromadorea</taxon>
        <taxon>Rhabditida</taxon>
        <taxon>Spirurina</taxon>
        <taxon>Ascaridomorpha</taxon>
        <taxon>Ascaridoidea</taxon>
        <taxon>Toxocaridae</taxon>
        <taxon>Toxocara</taxon>
    </lineage>
</organism>
<accession>A0A0B2V380</accession>